<keyword evidence="1" id="KW-0464">Manganese</keyword>
<dbReference type="InterPro" id="IPR011650">
    <property type="entry name" value="Peptidase_M20_dimer"/>
</dbReference>
<dbReference type="SUPFAM" id="SSF53187">
    <property type="entry name" value="Zn-dependent exopeptidases"/>
    <property type="match status" value="1"/>
</dbReference>
<comment type="cofactor">
    <cofactor evidence="1">
        <name>Mn(2+)</name>
        <dbReference type="ChEBI" id="CHEBI:29035"/>
    </cofactor>
    <text evidence="1">The Mn(2+) ion enhances activity.</text>
</comment>
<protein>
    <submittedName>
        <fullName evidence="2">N-acyl-L-amino acid amidohydrolase</fullName>
        <ecNumber evidence="2">3.-.-.-</ecNumber>
    </submittedName>
</protein>
<dbReference type="NCBIfam" id="TIGR01891">
    <property type="entry name" value="amidohydrolases"/>
    <property type="match status" value="1"/>
</dbReference>
<proteinExistence type="predicted"/>
<dbReference type="CDD" id="cd05666">
    <property type="entry name" value="M20_Acy1-like"/>
    <property type="match status" value="1"/>
</dbReference>
<name>A0A060VG85_KLEPN</name>
<keyword evidence="1" id="KW-0479">Metal-binding</keyword>
<dbReference type="Gene3D" id="3.40.630.10">
    <property type="entry name" value="Zn peptidases"/>
    <property type="match status" value="1"/>
</dbReference>
<dbReference type="Gene3D" id="3.30.70.360">
    <property type="match status" value="1"/>
</dbReference>
<evidence type="ECO:0000313" key="2">
    <source>
        <dbReference type="EMBL" id="STW40092.1"/>
    </source>
</evidence>
<keyword evidence="2" id="KW-0378">Hydrolase</keyword>
<sequence length="388" mass="42496">MNQQQLKQQLIAWRHYLHAHPESAFEEQNTSRFIAEKLEAMGIEVHRDIGKTGVVGRLKCGDGKGVIAIRADIDAIQLTEQGDWSYRSMTAERMHGCGHDGHTCIALGAAQLLLQRQNFNGTACFVFQPAEEPGYGARAMMDDGVIERFGIEEIYGLHNMPGMKAGTIATRVGGIMASEDNFIIRIKGQGAHAARPHMAKDPLVIAAEIILALQTIVSRNVDPNVPAVISCTELHTDGIRNAIPTHVEIKGDTRSFAPEVQMLLEERMRTISEAICAMHGATCQFSYTHEFAPTVNWQQCVDVAVTAAINVVGAEKVDGNVAQMMISEDFGAFLQKIPGCFIFLGNGDSSDAQGNTPLHNACYDFNDEILLTGAEYFAEVVRTRLPQE</sequence>
<evidence type="ECO:0000256" key="1">
    <source>
        <dbReference type="PIRSR" id="PIRSR005962-1"/>
    </source>
</evidence>
<dbReference type="Pfam" id="PF07687">
    <property type="entry name" value="M20_dimer"/>
    <property type="match status" value="1"/>
</dbReference>
<dbReference type="GO" id="GO:0019877">
    <property type="term" value="P:diaminopimelate biosynthetic process"/>
    <property type="evidence" value="ECO:0007669"/>
    <property type="project" value="UniProtKB-ARBA"/>
</dbReference>
<dbReference type="GO" id="GO:0046872">
    <property type="term" value="F:metal ion binding"/>
    <property type="evidence" value="ECO:0007669"/>
    <property type="project" value="UniProtKB-KW"/>
</dbReference>
<feature type="binding site" evidence="1">
    <location>
        <position position="97"/>
    </location>
    <ligand>
        <name>Mn(2+)</name>
        <dbReference type="ChEBI" id="CHEBI:29035"/>
        <label>2</label>
    </ligand>
</feature>
<evidence type="ECO:0000313" key="3">
    <source>
        <dbReference type="Proteomes" id="UP000255167"/>
    </source>
</evidence>
<dbReference type="FunFam" id="3.30.70.360:FF:000001">
    <property type="entry name" value="N-acetyldiaminopimelate deacetylase"/>
    <property type="match status" value="1"/>
</dbReference>
<gene>
    <name evidence="2" type="primary">yxeP_3</name>
    <name evidence="2" type="ORF">NCTC9617_01627</name>
</gene>
<dbReference type="InterPro" id="IPR002933">
    <property type="entry name" value="Peptidase_M20"/>
</dbReference>
<dbReference type="AlphaFoldDB" id="A0A060VG85"/>
<dbReference type="Proteomes" id="UP000255167">
    <property type="component" value="Unassembled WGS sequence"/>
</dbReference>
<dbReference type="InterPro" id="IPR017439">
    <property type="entry name" value="Amidohydrolase"/>
</dbReference>
<dbReference type="PANTHER" id="PTHR11014:SF63">
    <property type="entry name" value="METALLOPEPTIDASE, PUTATIVE (AFU_ORTHOLOGUE AFUA_6G09600)-RELATED"/>
    <property type="match status" value="1"/>
</dbReference>
<dbReference type="InterPro" id="IPR036264">
    <property type="entry name" value="Bact_exopeptidase_dim_dom"/>
</dbReference>
<dbReference type="RefSeq" id="WP_044243718.1">
    <property type="nucleotide sequence ID" value="NZ_BAACAM010000001.1"/>
</dbReference>
<feature type="binding site" evidence="1">
    <location>
        <position position="132"/>
    </location>
    <ligand>
        <name>Mn(2+)</name>
        <dbReference type="ChEBI" id="CHEBI:29035"/>
        <label>2</label>
    </ligand>
</feature>
<feature type="binding site" evidence="1">
    <location>
        <position position="359"/>
    </location>
    <ligand>
        <name>Mn(2+)</name>
        <dbReference type="ChEBI" id="CHEBI:29035"/>
        <label>2</label>
    </ligand>
</feature>
<organism evidence="2 3">
    <name type="scientific">Klebsiella pneumoniae</name>
    <dbReference type="NCBI Taxonomy" id="573"/>
    <lineage>
        <taxon>Bacteria</taxon>
        <taxon>Pseudomonadati</taxon>
        <taxon>Pseudomonadota</taxon>
        <taxon>Gammaproteobacteria</taxon>
        <taxon>Enterobacterales</taxon>
        <taxon>Enterobacteriaceae</taxon>
        <taxon>Klebsiella/Raoultella group</taxon>
        <taxon>Klebsiella</taxon>
        <taxon>Klebsiella pneumoniae complex</taxon>
    </lineage>
</organism>
<dbReference type="SUPFAM" id="SSF55031">
    <property type="entry name" value="Bacterial exopeptidase dimerisation domain"/>
    <property type="match status" value="1"/>
</dbReference>
<dbReference type="EMBL" id="UGNC01000004">
    <property type="protein sequence ID" value="STW40092.1"/>
    <property type="molecule type" value="Genomic_DNA"/>
</dbReference>
<dbReference type="Pfam" id="PF01546">
    <property type="entry name" value="Peptidase_M20"/>
    <property type="match status" value="1"/>
</dbReference>
<reference evidence="2 3" key="1">
    <citation type="submission" date="2018-06" db="EMBL/GenBank/DDBJ databases">
        <authorList>
            <consortium name="Pathogen Informatics"/>
            <person name="Doyle S."/>
        </authorList>
    </citation>
    <scope>NUCLEOTIDE SEQUENCE [LARGE SCALE GENOMIC DNA]</scope>
    <source>
        <strain evidence="2 3">NCTC9617</strain>
    </source>
</reference>
<accession>A0A060VG85</accession>
<dbReference type="EC" id="3.-.-.-" evidence="2"/>
<feature type="binding site" evidence="1">
    <location>
        <position position="158"/>
    </location>
    <ligand>
        <name>Mn(2+)</name>
        <dbReference type="ChEBI" id="CHEBI:29035"/>
        <label>2</label>
    </ligand>
</feature>
<dbReference type="PANTHER" id="PTHR11014">
    <property type="entry name" value="PEPTIDASE M20 FAMILY MEMBER"/>
    <property type="match status" value="1"/>
</dbReference>
<dbReference type="PIRSF" id="PIRSF005962">
    <property type="entry name" value="Pept_M20D_amidohydro"/>
    <property type="match status" value="1"/>
</dbReference>
<dbReference type="GO" id="GO:0050118">
    <property type="term" value="F:N-acetyldiaminopimelate deacetylase activity"/>
    <property type="evidence" value="ECO:0007669"/>
    <property type="project" value="UniProtKB-ARBA"/>
</dbReference>
<feature type="binding site" evidence="1">
    <location>
        <position position="99"/>
    </location>
    <ligand>
        <name>Mn(2+)</name>
        <dbReference type="ChEBI" id="CHEBI:29035"/>
        <label>2</label>
    </ligand>
</feature>